<protein>
    <recommendedName>
        <fullName evidence="5">Hexosyltransferase</fullName>
        <ecNumber evidence="5">2.4.1.-</ecNumber>
    </recommendedName>
</protein>
<keyword evidence="5" id="KW-1133">Transmembrane helix</keyword>
<dbReference type="GO" id="GO:0071555">
    <property type="term" value="P:cell wall organization"/>
    <property type="evidence" value="ECO:0007669"/>
    <property type="project" value="UniProtKB-KW"/>
</dbReference>
<dbReference type="AlphaFoldDB" id="A0A6P5YJL2"/>
<evidence type="ECO:0000256" key="1">
    <source>
        <dbReference type="ARBA" id="ARBA00004877"/>
    </source>
</evidence>
<evidence type="ECO:0000256" key="3">
    <source>
        <dbReference type="ARBA" id="ARBA00022676"/>
    </source>
</evidence>
<sequence length="541" mass="60606">MMKFHISTTGIKRVKISNSSGGGGSKGATVAATGAAALRGRLSSRTLLLVMLVLGIALPFLFVRIAFLVLESASLSSCSSPIECMGWRLFSGADTSQKLREELTRALTEVKDDNIVEGRIEGSLESFNERVKEMTSKQQDIKAFAFKTKAMLLGMQQKVQSAKKRELMYWYLASRVVPKSLHCLCLKLAEEYTVNAMARSCLPPPEQVSRLADKSFHHVVLLTDNVLAASVVISSTIENAANPEKLVFHIVTDKKTYTPMHAWFAINSLKSAAVEVKGLHQYDWSLEVNVGVKQMLEIHRLIWSHYYNNLKEEDFEYEGEYTNCLEALSPSCLSLMNHLRIYIPELFPDLNKIVFLDDDVVVQHDISSLWTMDLNGKVVGAVVDSWCGGNCCPGRKYKDYLNFSHPIISSNLDQDRCAWLSGMNVFDLEAWRRTNITTSYHKWLKISLKSGLTLWQPGVLPPTLLAFEGHVHPIDPLWQLAGLGYRSLSSAHGQMLEAAAVLHFTGPAKPWLEIGSPEVRSLWNRHVNFSNSFIRKCRILG</sequence>
<dbReference type="GeneID" id="111292555"/>
<dbReference type="InterPro" id="IPR029993">
    <property type="entry name" value="GAUT"/>
</dbReference>
<name>A0A6P5YJL2_DURZI</name>
<dbReference type="Gene3D" id="3.90.550.10">
    <property type="entry name" value="Spore Coat Polysaccharide Biosynthesis Protein SpsA, Chain A"/>
    <property type="match status" value="1"/>
</dbReference>
<dbReference type="UniPathway" id="UPA00845"/>
<comment type="similarity">
    <text evidence="2 5">Belongs to the glycosyltransferase 8 family.</text>
</comment>
<evidence type="ECO:0000313" key="9">
    <source>
        <dbReference type="RefSeq" id="XP_022740729.1"/>
    </source>
</evidence>
<keyword evidence="5" id="KW-0333">Golgi apparatus</keyword>
<evidence type="ECO:0000313" key="8">
    <source>
        <dbReference type="RefSeq" id="XP_022740728.1"/>
    </source>
</evidence>
<keyword evidence="6" id="KW-1185">Reference proteome</keyword>
<dbReference type="Proteomes" id="UP000515121">
    <property type="component" value="Unplaced"/>
</dbReference>
<dbReference type="OrthoDB" id="411524at2759"/>
<dbReference type="GO" id="GO:0000139">
    <property type="term" value="C:Golgi membrane"/>
    <property type="evidence" value="ECO:0007669"/>
    <property type="project" value="UniProtKB-SubCell"/>
</dbReference>
<evidence type="ECO:0000313" key="7">
    <source>
        <dbReference type="RefSeq" id="XP_022740727.1"/>
    </source>
</evidence>
<dbReference type="PANTHER" id="PTHR32116">
    <property type="entry name" value="GALACTURONOSYLTRANSFERASE 4-RELATED"/>
    <property type="match status" value="1"/>
</dbReference>
<organism evidence="6 9">
    <name type="scientific">Durio zibethinus</name>
    <name type="common">Durian</name>
    <dbReference type="NCBI Taxonomy" id="66656"/>
    <lineage>
        <taxon>Eukaryota</taxon>
        <taxon>Viridiplantae</taxon>
        <taxon>Streptophyta</taxon>
        <taxon>Embryophyta</taxon>
        <taxon>Tracheophyta</taxon>
        <taxon>Spermatophyta</taxon>
        <taxon>Magnoliopsida</taxon>
        <taxon>eudicotyledons</taxon>
        <taxon>Gunneridae</taxon>
        <taxon>Pentapetalae</taxon>
        <taxon>rosids</taxon>
        <taxon>malvids</taxon>
        <taxon>Malvales</taxon>
        <taxon>Malvaceae</taxon>
        <taxon>Helicteroideae</taxon>
        <taxon>Durio</taxon>
    </lineage>
</organism>
<keyword evidence="5" id="KW-0812">Transmembrane</keyword>
<keyword evidence="4" id="KW-0808">Transferase</keyword>
<keyword evidence="5" id="KW-0472">Membrane</keyword>
<comment type="subcellular location">
    <subcellularLocation>
        <location evidence="5">Golgi apparatus membrane</location>
        <topology evidence="5">Single-pass type II membrane protein</topology>
    </subcellularLocation>
</comment>
<keyword evidence="3 5" id="KW-0328">Glycosyltransferase</keyword>
<accession>A0A6P5YJL2</accession>
<dbReference type="SUPFAM" id="SSF53448">
    <property type="entry name" value="Nucleotide-diphospho-sugar transferases"/>
    <property type="match status" value="1"/>
</dbReference>
<dbReference type="RefSeq" id="XP_022740727.1">
    <property type="nucleotide sequence ID" value="XM_022884992.1"/>
</dbReference>
<evidence type="ECO:0000313" key="6">
    <source>
        <dbReference type="Proteomes" id="UP000515121"/>
    </source>
</evidence>
<dbReference type="GO" id="GO:0047262">
    <property type="term" value="F:polygalacturonate 4-alpha-galacturonosyltransferase activity"/>
    <property type="evidence" value="ECO:0007669"/>
    <property type="project" value="InterPro"/>
</dbReference>
<dbReference type="Pfam" id="PF01501">
    <property type="entry name" value="Glyco_transf_8"/>
    <property type="match status" value="1"/>
</dbReference>
<feature type="transmembrane region" description="Helical" evidence="5">
    <location>
        <begin position="47"/>
        <end position="70"/>
    </location>
</feature>
<dbReference type="KEGG" id="dzi:111292555"/>
<dbReference type="GO" id="GO:0045489">
    <property type="term" value="P:pectin biosynthetic process"/>
    <property type="evidence" value="ECO:0007669"/>
    <property type="project" value="UniProtKB-UniPathway"/>
</dbReference>
<comment type="pathway">
    <text evidence="1 5">Glycan metabolism; pectin biosynthesis.</text>
</comment>
<dbReference type="InterPro" id="IPR029044">
    <property type="entry name" value="Nucleotide-diphossugar_trans"/>
</dbReference>
<dbReference type="PANTHER" id="PTHR32116:SF30">
    <property type="entry name" value="GALACTURONOSYLTRANSFERASE 15-RELATED"/>
    <property type="match status" value="1"/>
</dbReference>
<evidence type="ECO:0000256" key="2">
    <source>
        <dbReference type="ARBA" id="ARBA00006351"/>
    </source>
</evidence>
<dbReference type="CDD" id="cd06429">
    <property type="entry name" value="GT8_like_1"/>
    <property type="match status" value="1"/>
</dbReference>
<reference evidence="7 8" key="1">
    <citation type="submission" date="2025-04" db="UniProtKB">
        <authorList>
            <consortium name="RefSeq"/>
        </authorList>
    </citation>
    <scope>IDENTIFICATION</scope>
    <source>
        <tissue evidence="7 8">Fruit stalk</tissue>
    </source>
</reference>
<dbReference type="RefSeq" id="XP_022740728.1">
    <property type="nucleotide sequence ID" value="XM_022884993.1"/>
</dbReference>
<keyword evidence="5" id="KW-0961">Cell wall biogenesis/degradation</keyword>
<dbReference type="EC" id="2.4.1.-" evidence="5"/>
<evidence type="ECO:0000256" key="4">
    <source>
        <dbReference type="ARBA" id="ARBA00022679"/>
    </source>
</evidence>
<proteinExistence type="inferred from homology"/>
<evidence type="ECO:0000256" key="5">
    <source>
        <dbReference type="RuleBase" id="RU362027"/>
    </source>
</evidence>
<dbReference type="RefSeq" id="XP_022740729.1">
    <property type="nucleotide sequence ID" value="XM_022884994.1"/>
</dbReference>
<gene>
    <name evidence="7 8 9" type="primary">LOC111292555</name>
</gene>
<dbReference type="InterPro" id="IPR002495">
    <property type="entry name" value="Glyco_trans_8"/>
</dbReference>